<reference evidence="1 2" key="2">
    <citation type="submission" date="2019-01" db="EMBL/GenBank/DDBJ databases">
        <title>A chromosome length genome reference of the Java medaka (oryzias javanicus).</title>
        <authorList>
            <person name="Herpin A."/>
            <person name="Takehana Y."/>
            <person name="Naruse K."/>
            <person name="Ansai S."/>
            <person name="Kawaguchi M."/>
        </authorList>
    </citation>
    <scope>NUCLEOTIDE SEQUENCE [LARGE SCALE GENOMIC DNA]</scope>
    <source>
        <strain evidence="1">RS831</strain>
        <tissue evidence="1">Whole body</tissue>
    </source>
</reference>
<organism evidence="1 2">
    <name type="scientific">Oryzias javanicus</name>
    <name type="common">Javanese ricefish</name>
    <name type="synonym">Aplocheilus javanicus</name>
    <dbReference type="NCBI Taxonomy" id="123683"/>
    <lineage>
        <taxon>Eukaryota</taxon>
        <taxon>Metazoa</taxon>
        <taxon>Chordata</taxon>
        <taxon>Craniata</taxon>
        <taxon>Vertebrata</taxon>
        <taxon>Euteleostomi</taxon>
        <taxon>Actinopterygii</taxon>
        <taxon>Neopterygii</taxon>
        <taxon>Teleostei</taxon>
        <taxon>Neoteleostei</taxon>
        <taxon>Acanthomorphata</taxon>
        <taxon>Ovalentaria</taxon>
        <taxon>Atherinomorphae</taxon>
        <taxon>Beloniformes</taxon>
        <taxon>Adrianichthyidae</taxon>
        <taxon>Oryziinae</taxon>
        <taxon>Oryzias</taxon>
    </lineage>
</organism>
<name>A0A3S2MRL4_ORYJA</name>
<evidence type="ECO:0000313" key="2">
    <source>
        <dbReference type="Proteomes" id="UP000283210"/>
    </source>
</evidence>
<dbReference type="AlphaFoldDB" id="A0A3S2MRL4"/>
<proteinExistence type="predicted"/>
<dbReference type="EMBL" id="CM012441">
    <property type="protein sequence ID" value="RVE72650.1"/>
    <property type="molecule type" value="Genomic_DNA"/>
</dbReference>
<keyword evidence="2" id="KW-1185">Reference proteome</keyword>
<reference evidence="1 2" key="1">
    <citation type="submission" date="2018-11" db="EMBL/GenBank/DDBJ databases">
        <authorList>
            <person name="Lopez-Roques C."/>
            <person name="Donnadieu C."/>
            <person name="Bouchez O."/>
            <person name="Klopp C."/>
            <person name="Cabau C."/>
            <person name="Zahm M."/>
        </authorList>
    </citation>
    <scope>NUCLEOTIDE SEQUENCE [LARGE SCALE GENOMIC DNA]</scope>
    <source>
        <strain evidence="1">RS831</strain>
        <tissue evidence="1">Whole body</tissue>
    </source>
</reference>
<accession>A0A3S2MRL4</accession>
<gene>
    <name evidence="1" type="ORF">OJAV_G00042960</name>
</gene>
<sequence length="134" mass="14979">MRFILPRVSSGRFLLHIKAAEPEGRAHTASLRSAAPLSSSLRLPAGTTDRTEGKRALHPFLGGITVLQRRRSTERERKHLFFFRFCLKEGGKCARSDASNAPRSLLKQVHEEEKDLHQLNSSIQGRPFYSGAIG</sequence>
<evidence type="ECO:0000313" key="1">
    <source>
        <dbReference type="EMBL" id="RVE72650.1"/>
    </source>
</evidence>
<protein>
    <submittedName>
        <fullName evidence="1">Uncharacterized protein</fullName>
    </submittedName>
</protein>
<dbReference type="Proteomes" id="UP000283210">
    <property type="component" value="Chromosome 5"/>
</dbReference>